<sequence>MRSYVLLCAIIFLNILHCFCNEKYTTAFDNVNVEEILSSERLLNNYFKCMMDRGSCPPDAAELKRNLPDALQTDCSKCSEKQKEVSKQIVKFLIEKKPNMWKELQEKYDPEQVYIKKFAQHLDIKV</sequence>
<dbReference type="SUPFAM" id="SSF100910">
    <property type="entry name" value="Chemosensory protein Csp2"/>
    <property type="match status" value="1"/>
</dbReference>
<dbReference type="InterPro" id="IPR036682">
    <property type="entry name" value="OS_D_A10/PebIII_sf"/>
</dbReference>
<organism evidence="2">
    <name type="scientific">Dastarcus helophoroides</name>
    <dbReference type="NCBI Taxonomy" id="1169899"/>
    <lineage>
        <taxon>Eukaryota</taxon>
        <taxon>Metazoa</taxon>
        <taxon>Ecdysozoa</taxon>
        <taxon>Arthropoda</taxon>
        <taxon>Hexapoda</taxon>
        <taxon>Insecta</taxon>
        <taxon>Pterygota</taxon>
        <taxon>Neoptera</taxon>
        <taxon>Endopterygota</taxon>
        <taxon>Coleoptera</taxon>
        <taxon>Polyphaga</taxon>
        <taxon>Cucujiformia</taxon>
        <taxon>Coccinelloidea</taxon>
        <taxon>Bothrideridae</taxon>
        <taxon>Dastarcus</taxon>
    </lineage>
</organism>
<evidence type="ECO:0000256" key="1">
    <source>
        <dbReference type="SAM" id="SignalP"/>
    </source>
</evidence>
<dbReference type="InterPro" id="IPR005055">
    <property type="entry name" value="A10/PebIII"/>
</dbReference>
<feature type="chain" id="PRO_5012113828" evidence="1">
    <location>
        <begin position="21"/>
        <end position="126"/>
    </location>
</feature>
<reference evidence="2" key="2">
    <citation type="journal article" date="2014" name="Comp. Biochem. Physiol. Part D Genomics Proteomics">
        <title>Analysis of chemosensory gene families in the beetle Monochamus alternatus and its parasitoid Dastarcus helophoroides.</title>
        <authorList>
            <person name="Wang J."/>
            <person name="Li D.Z."/>
            <person name="Min S.F."/>
            <person name="Mi F."/>
            <person name="Zhou S.S."/>
            <person name="Wang M.Q."/>
        </authorList>
    </citation>
    <scope>NUCLEOTIDE SEQUENCE</scope>
</reference>
<reference evidence="2" key="1">
    <citation type="submission" date="2013-12" db="EMBL/GenBank/DDBJ databases">
        <authorList>
            <person name="Schubert J."/>
        </authorList>
    </citation>
    <scope>NUCLEOTIDE SEQUENCE</scope>
</reference>
<accession>A0A1I9HZR4</accession>
<dbReference type="AlphaFoldDB" id="A0A1I9HZR4"/>
<name>A0A1I9HZR4_9CUCU</name>
<dbReference type="PANTHER" id="PTHR11257:SF12">
    <property type="entry name" value="EJACULATORY BULB-SPECIFIC PROTEIN 3-RELATED"/>
    <property type="match status" value="1"/>
</dbReference>
<proteinExistence type="evidence at transcript level"/>
<gene>
    <name evidence="2" type="primary">csp6</name>
</gene>
<dbReference type="Pfam" id="PF03392">
    <property type="entry name" value="OS-D"/>
    <property type="match status" value="1"/>
</dbReference>
<feature type="signal peptide" evidence="1">
    <location>
        <begin position="1"/>
        <end position="20"/>
    </location>
</feature>
<dbReference type="EMBL" id="KF984191">
    <property type="protein sequence ID" value="AIX97074.1"/>
    <property type="molecule type" value="mRNA"/>
</dbReference>
<keyword evidence="1" id="KW-0732">Signal</keyword>
<protein>
    <submittedName>
        <fullName evidence="2">Chemosensory protein 6</fullName>
    </submittedName>
</protein>
<dbReference type="Gene3D" id="1.10.2080.10">
    <property type="entry name" value="Insect odorant-binding protein A10/Ejaculatory bulb-specific protein 3"/>
    <property type="match status" value="1"/>
</dbReference>
<evidence type="ECO:0000313" key="2">
    <source>
        <dbReference type="EMBL" id="AIX97074.1"/>
    </source>
</evidence>
<dbReference type="PANTHER" id="PTHR11257">
    <property type="entry name" value="CHEMOSENSORY PROTEIN-RELATED"/>
    <property type="match status" value="1"/>
</dbReference>